<feature type="domain" description="Enoyl-CoA hydratase/isomerase" evidence="5">
    <location>
        <begin position="92"/>
        <end position="409"/>
    </location>
</feature>
<dbReference type="PANTHER" id="PTHR43176:SF3">
    <property type="entry name" value="3-HYDROXYISOBUTYRYL-COA HYDROLASE, MITOCHONDRIAL"/>
    <property type="match status" value="1"/>
</dbReference>
<keyword evidence="7" id="KW-1185">Reference proteome</keyword>
<dbReference type="Gene3D" id="3.90.226.10">
    <property type="entry name" value="2-enoyl-CoA Hydratase, Chain A, domain 1"/>
    <property type="match status" value="1"/>
</dbReference>
<name>A0ABS7SGF6_9MICO</name>
<comment type="catalytic activity">
    <reaction evidence="1">
        <text>3-hydroxy-2-methylpropanoyl-CoA + H2O = 3-hydroxy-2-methylpropanoate + CoA + H(+)</text>
        <dbReference type="Rhea" id="RHEA:20888"/>
        <dbReference type="ChEBI" id="CHEBI:11805"/>
        <dbReference type="ChEBI" id="CHEBI:15377"/>
        <dbReference type="ChEBI" id="CHEBI:15378"/>
        <dbReference type="ChEBI" id="CHEBI:57287"/>
        <dbReference type="ChEBI" id="CHEBI:57340"/>
        <dbReference type="EC" id="3.1.2.4"/>
    </reaction>
</comment>
<feature type="compositionally biased region" description="Low complexity" evidence="4">
    <location>
        <begin position="1"/>
        <end position="17"/>
    </location>
</feature>
<accession>A0ABS7SGF6</accession>
<evidence type="ECO:0000256" key="2">
    <source>
        <dbReference type="ARBA" id="ARBA00011915"/>
    </source>
</evidence>
<keyword evidence="3" id="KW-0378">Hydrolase</keyword>
<reference evidence="6 7" key="1">
    <citation type="submission" date="2021-04" db="EMBL/GenBank/DDBJ databases">
        <title>Ruania sp. nov., isolated from sandy soil of mangrove forest.</title>
        <authorList>
            <person name="Ge X."/>
            <person name="Huang R."/>
            <person name="Liu W."/>
        </authorList>
    </citation>
    <scope>NUCLEOTIDE SEQUENCE [LARGE SCALE GENOMIC DNA]</scope>
    <source>
        <strain evidence="6 7">N2-46</strain>
    </source>
</reference>
<dbReference type="PANTHER" id="PTHR43176">
    <property type="entry name" value="3-HYDROXYISOBUTYRYL-COA HYDROLASE-RELATED"/>
    <property type="match status" value="1"/>
</dbReference>
<protein>
    <recommendedName>
        <fullName evidence="2">3-hydroxyisobutyryl-CoA hydrolase</fullName>
        <ecNumber evidence="2">3.1.2.4</ecNumber>
    </recommendedName>
</protein>
<comment type="caution">
    <text evidence="6">The sequence shown here is derived from an EMBL/GenBank/DDBJ whole genome shotgun (WGS) entry which is preliminary data.</text>
</comment>
<evidence type="ECO:0000313" key="6">
    <source>
        <dbReference type="EMBL" id="MBZ2199428.1"/>
    </source>
</evidence>
<dbReference type="InterPro" id="IPR045004">
    <property type="entry name" value="ECH_dom"/>
</dbReference>
<evidence type="ECO:0000256" key="4">
    <source>
        <dbReference type="SAM" id="MobiDB-lite"/>
    </source>
</evidence>
<proteinExistence type="predicted"/>
<evidence type="ECO:0000313" key="7">
    <source>
        <dbReference type="Proteomes" id="UP000826651"/>
    </source>
</evidence>
<dbReference type="Pfam" id="PF16113">
    <property type="entry name" value="ECH_2"/>
    <property type="match status" value="1"/>
</dbReference>
<dbReference type="NCBIfam" id="NF004127">
    <property type="entry name" value="PRK05617.1"/>
    <property type="match status" value="1"/>
</dbReference>
<evidence type="ECO:0000256" key="3">
    <source>
        <dbReference type="ARBA" id="ARBA00022801"/>
    </source>
</evidence>
<evidence type="ECO:0000259" key="5">
    <source>
        <dbReference type="Pfam" id="PF16113"/>
    </source>
</evidence>
<dbReference type="CDD" id="cd06558">
    <property type="entry name" value="crotonase-like"/>
    <property type="match status" value="1"/>
</dbReference>
<dbReference type="SUPFAM" id="SSF52096">
    <property type="entry name" value="ClpP/crotonase"/>
    <property type="match status" value="1"/>
</dbReference>
<dbReference type="EC" id="3.1.2.4" evidence="2"/>
<evidence type="ECO:0000256" key="1">
    <source>
        <dbReference type="ARBA" id="ARBA00001709"/>
    </source>
</evidence>
<dbReference type="InterPro" id="IPR029045">
    <property type="entry name" value="ClpP/crotonase-like_dom_sf"/>
</dbReference>
<sequence>MPGRRSSPSLGRPGGSRTWSTSTASGRCDCDRSRPTSGRGPSEPVPGDHAGSAARRPSSIGARPDGGWNIVEFRAVSDDSDEVLVAVEGSLGRLRLNRPRAINALTPGMIGTLTTLLEGWAVDERITAVALDGAGERGLCSGADVRAIRAGLLDGTGDATGFFRAEYALNALISGYPKPYVALMDGIVMGGGIGLSAHGSLRLVTERTRIAMPETGIGLFPDVGAMFFLSRAPGELGTHLALTGSQASGADAIAVRFADTLVDSGSWPAIVARLASGEALDPSVGRTAPAAALPAERGWIDRCYAGDDPVAILDALRRAPEPAAREAGTVLAARSPLSVAVTLAAIRRAAGLGSVPEVLAQDLRIATALMATPDFAEGVRAVLVDKDHQPRWQHASLTEVGRAEVLAMFAGA</sequence>
<feature type="region of interest" description="Disordered" evidence="4">
    <location>
        <begin position="1"/>
        <end position="63"/>
    </location>
</feature>
<gene>
    <name evidence="6" type="ORF">KCQ71_25015</name>
</gene>
<dbReference type="InterPro" id="IPR032259">
    <property type="entry name" value="HIBYL-CoA-H"/>
</dbReference>
<dbReference type="Proteomes" id="UP000826651">
    <property type="component" value="Unassembled WGS sequence"/>
</dbReference>
<organism evidence="6 7">
    <name type="scientific">Occultella gossypii</name>
    <dbReference type="NCBI Taxonomy" id="2800820"/>
    <lineage>
        <taxon>Bacteria</taxon>
        <taxon>Bacillati</taxon>
        <taxon>Actinomycetota</taxon>
        <taxon>Actinomycetes</taxon>
        <taxon>Micrococcales</taxon>
        <taxon>Ruaniaceae</taxon>
        <taxon>Occultella</taxon>
    </lineage>
</organism>
<dbReference type="EMBL" id="JAGSHT010000028">
    <property type="protein sequence ID" value="MBZ2199428.1"/>
    <property type="molecule type" value="Genomic_DNA"/>
</dbReference>